<reference evidence="1" key="1">
    <citation type="submission" date="2024-12" db="EMBL/GenBank/DDBJ databases">
        <authorList>
            <person name="Wu N."/>
        </authorList>
    </citation>
    <scope>NUCLEOTIDE SEQUENCE</scope>
    <source>
        <strain evidence="1">P15</strain>
    </source>
</reference>
<dbReference type="Proteomes" id="UP001631969">
    <property type="component" value="Unassembled WGS sequence"/>
</dbReference>
<keyword evidence="1" id="KW-0436">Ligase</keyword>
<protein>
    <submittedName>
        <fullName evidence="1">O-antigen ligase family protein</fullName>
    </submittedName>
</protein>
<accession>A0ACC7NVG7</accession>
<keyword evidence="2" id="KW-1185">Reference proteome</keyword>
<comment type="caution">
    <text evidence="1">The sequence shown here is derived from an EMBL/GenBank/DDBJ whole genome shotgun (WGS) entry which is preliminary data.</text>
</comment>
<organism evidence="1 2">
    <name type="scientific">Paenibacillus mesotrionivorans</name>
    <dbReference type="NCBI Taxonomy" id="3160968"/>
    <lineage>
        <taxon>Bacteria</taxon>
        <taxon>Bacillati</taxon>
        <taxon>Bacillota</taxon>
        <taxon>Bacilli</taxon>
        <taxon>Bacillales</taxon>
        <taxon>Paenibacillaceae</taxon>
        <taxon>Paenibacillus</taxon>
    </lineage>
</organism>
<evidence type="ECO:0000313" key="2">
    <source>
        <dbReference type="Proteomes" id="UP001631969"/>
    </source>
</evidence>
<gene>
    <name evidence="1" type="ORF">ACI1P1_10450</name>
</gene>
<proteinExistence type="predicted"/>
<name>A0ACC7NVG7_9BACL</name>
<evidence type="ECO:0000313" key="1">
    <source>
        <dbReference type="EMBL" id="MFM9328708.1"/>
    </source>
</evidence>
<sequence>MVYKKFLYHRMIFLIYIIALFSFFFLRSQEISSQQLAAAVTLLIIPCIGILKKSKATYKTEVLVFLFYISIEILVSLNRYQQDFLKTAYYIANIYSILLYIYFAAFNDDIWYYKAFNKIGRLIFGSLIFSIFFYYMGIKFLDSTVYLSRDGMLRMTVGMMFCSFVIIVVFGRFVNIKNINRKMSLNDCVFFCIAIIYIVLVTQTRMTMLGIGLAIVVMIVFCVKNLSRKVLIVVAGIITLLVILQIPSIQDYLGKNVLGVIAGTDNSIIPRTGAISHYIQMAENNKFVGLGIINPNATSNGLYDLNYIMRGPWGVYFYDDVGVFSFYMMFGLFGLMMYAFIFIRLFKRAWKERYIMPYKLGLVVYVFVTGFSMIITDLWRQSNIALFLLLMDLNLQPEEQKRY</sequence>
<dbReference type="EMBL" id="JBJURJ010000006">
    <property type="protein sequence ID" value="MFM9328708.1"/>
    <property type="molecule type" value="Genomic_DNA"/>
</dbReference>